<protein>
    <submittedName>
        <fullName evidence="2">Uncharacterized protein</fullName>
    </submittedName>
</protein>
<dbReference type="SUPFAM" id="SSF56112">
    <property type="entry name" value="Protein kinase-like (PK-like)"/>
    <property type="match status" value="1"/>
</dbReference>
<dbReference type="EMBL" id="JAHQIW010007173">
    <property type="protein sequence ID" value="KAJ1372711.1"/>
    <property type="molecule type" value="Genomic_DNA"/>
</dbReference>
<feature type="chain" id="PRO_5042050964" evidence="1">
    <location>
        <begin position="19"/>
        <end position="261"/>
    </location>
</feature>
<keyword evidence="3" id="KW-1185">Reference proteome</keyword>
<dbReference type="Proteomes" id="UP001196413">
    <property type="component" value="Unassembled WGS sequence"/>
</dbReference>
<evidence type="ECO:0000313" key="3">
    <source>
        <dbReference type="Proteomes" id="UP001196413"/>
    </source>
</evidence>
<proteinExistence type="predicted"/>
<keyword evidence="1" id="KW-0732">Signal</keyword>
<dbReference type="InterPro" id="IPR042983">
    <property type="entry name" value="PKDCC"/>
</dbReference>
<dbReference type="AlphaFoldDB" id="A0AAD5WK25"/>
<accession>A0AAD5WK25</accession>
<sequence>MNCYSLLAISLLLTLSYKTEILRYLQYVEDNFFPLDQLDVSVFADLEETEDGFVLKGTDTLYHNCTWKDSMPKEAFARGWSKLVHVASPHSVVKTPNLDGKTFMNCFYANFGRDDWEMRCRMELLKRFVNEIKLLIKLRNIPTVIEILSYCIPKNPLERIEQVNIITERGDPLDIFALLQLTSSQKHELFVLMKSFFVNNPDINLRDFTRQQVVLVNGQPKIVDFDDAYINKGLSNSDEYRSTAVVKLQSEILMMNVMNNM</sequence>
<dbReference type="PANTHER" id="PTHR46448">
    <property type="entry name" value="PROTEIN KINASE DOMAIN-CONTAINING PROTEIN"/>
    <property type="match status" value="1"/>
</dbReference>
<dbReference type="InterPro" id="IPR011009">
    <property type="entry name" value="Kinase-like_dom_sf"/>
</dbReference>
<gene>
    <name evidence="2" type="ORF">KIN20_034936</name>
</gene>
<feature type="signal peptide" evidence="1">
    <location>
        <begin position="1"/>
        <end position="18"/>
    </location>
</feature>
<organism evidence="2 3">
    <name type="scientific">Parelaphostrongylus tenuis</name>
    <name type="common">Meningeal worm</name>
    <dbReference type="NCBI Taxonomy" id="148309"/>
    <lineage>
        <taxon>Eukaryota</taxon>
        <taxon>Metazoa</taxon>
        <taxon>Ecdysozoa</taxon>
        <taxon>Nematoda</taxon>
        <taxon>Chromadorea</taxon>
        <taxon>Rhabditida</taxon>
        <taxon>Rhabditina</taxon>
        <taxon>Rhabditomorpha</taxon>
        <taxon>Strongyloidea</taxon>
        <taxon>Metastrongylidae</taxon>
        <taxon>Parelaphostrongylus</taxon>
    </lineage>
</organism>
<evidence type="ECO:0000256" key="1">
    <source>
        <dbReference type="SAM" id="SignalP"/>
    </source>
</evidence>
<name>A0AAD5WK25_PARTN</name>
<evidence type="ECO:0000313" key="2">
    <source>
        <dbReference type="EMBL" id="KAJ1372711.1"/>
    </source>
</evidence>
<dbReference type="GO" id="GO:0004715">
    <property type="term" value="F:non-membrane spanning protein tyrosine kinase activity"/>
    <property type="evidence" value="ECO:0007669"/>
    <property type="project" value="InterPro"/>
</dbReference>
<reference evidence="2" key="1">
    <citation type="submission" date="2021-06" db="EMBL/GenBank/DDBJ databases">
        <title>Parelaphostrongylus tenuis whole genome reference sequence.</title>
        <authorList>
            <person name="Garwood T.J."/>
            <person name="Larsen P.A."/>
            <person name="Fountain-Jones N.M."/>
            <person name="Garbe J.R."/>
            <person name="Macchietto M.G."/>
            <person name="Kania S.A."/>
            <person name="Gerhold R.W."/>
            <person name="Richards J.E."/>
            <person name="Wolf T.M."/>
        </authorList>
    </citation>
    <scope>NUCLEOTIDE SEQUENCE</scope>
    <source>
        <strain evidence="2">MNPRO001-30</strain>
        <tissue evidence="2">Meninges</tissue>
    </source>
</reference>
<comment type="caution">
    <text evidence="2">The sequence shown here is derived from an EMBL/GenBank/DDBJ whole genome shotgun (WGS) entry which is preliminary data.</text>
</comment>
<dbReference type="PANTHER" id="PTHR46448:SF1">
    <property type="entry name" value="PROTEIN KINASE DOMAIN-CONTAINING PROTEIN"/>
    <property type="match status" value="1"/>
</dbReference>